<evidence type="ECO:0000313" key="1">
    <source>
        <dbReference type="EMBL" id="GLK87563.1"/>
    </source>
</evidence>
<dbReference type="EMBL" id="BSFN01000001">
    <property type="protein sequence ID" value="GLK87563.1"/>
    <property type="molecule type" value="Genomic_DNA"/>
</dbReference>
<reference evidence="1" key="1">
    <citation type="journal article" date="2014" name="Int. J. Syst. Evol. Microbiol.">
        <title>Complete genome sequence of Corynebacterium casei LMG S-19264T (=DSM 44701T), isolated from a smear-ripened cheese.</title>
        <authorList>
            <consortium name="US DOE Joint Genome Institute (JGI-PGF)"/>
            <person name="Walter F."/>
            <person name="Albersmeier A."/>
            <person name="Kalinowski J."/>
            <person name="Ruckert C."/>
        </authorList>
    </citation>
    <scope>NUCLEOTIDE SEQUENCE</scope>
    <source>
        <strain evidence="1">VKM B-2935</strain>
    </source>
</reference>
<evidence type="ECO:0000313" key="2">
    <source>
        <dbReference type="Proteomes" id="UP001143328"/>
    </source>
</evidence>
<sequence length="94" mass="10629">MSEFDESEEAFAEATLTQAIENQIETENPPAAKAAYNKLTLVGYPREEILQLMALVLAHEIDAMLDEDRPFDTAWYEQALRALPDLPEDSEEVD</sequence>
<keyword evidence="2" id="KW-1185">Reference proteome</keyword>
<dbReference type="AlphaFoldDB" id="A0A9W6K5Z1"/>
<reference evidence="1" key="2">
    <citation type="submission" date="2023-01" db="EMBL/GenBank/DDBJ databases">
        <authorList>
            <person name="Sun Q."/>
            <person name="Evtushenko L."/>
        </authorList>
    </citation>
    <scope>NUCLEOTIDE SEQUENCE</scope>
    <source>
        <strain evidence="1">VKM B-2935</strain>
    </source>
</reference>
<dbReference type="RefSeq" id="WP_271193804.1">
    <property type="nucleotide sequence ID" value="NZ_BSFN01000001.1"/>
</dbReference>
<organism evidence="1 2">
    <name type="scientific">Pseudomonas turukhanskensis</name>
    <dbReference type="NCBI Taxonomy" id="1806536"/>
    <lineage>
        <taxon>Bacteria</taxon>
        <taxon>Pseudomonadati</taxon>
        <taxon>Pseudomonadota</taxon>
        <taxon>Gammaproteobacteria</taxon>
        <taxon>Pseudomonadales</taxon>
        <taxon>Pseudomonadaceae</taxon>
        <taxon>Pseudomonas</taxon>
    </lineage>
</organism>
<dbReference type="Proteomes" id="UP001143328">
    <property type="component" value="Unassembled WGS sequence"/>
</dbReference>
<name>A0A9W6K5Z1_9PSED</name>
<gene>
    <name evidence="1" type="ORF">GCM10017655_06250</name>
</gene>
<protein>
    <submittedName>
        <fullName evidence="1">Uncharacterized protein</fullName>
    </submittedName>
</protein>
<proteinExistence type="predicted"/>
<comment type="caution">
    <text evidence="1">The sequence shown here is derived from an EMBL/GenBank/DDBJ whole genome shotgun (WGS) entry which is preliminary data.</text>
</comment>
<accession>A0A9W6K5Z1</accession>